<name>A0ABM7YAI8_9PROT</name>
<protein>
    <submittedName>
        <fullName evidence="2">Histidine phosphatase family protein</fullName>
    </submittedName>
</protein>
<feature type="signal peptide" evidence="1">
    <location>
        <begin position="1"/>
        <end position="19"/>
    </location>
</feature>
<dbReference type="SUPFAM" id="SSF53254">
    <property type="entry name" value="Phosphoglycerate mutase-like"/>
    <property type="match status" value="1"/>
</dbReference>
<dbReference type="InterPro" id="IPR029033">
    <property type="entry name" value="His_PPase_superfam"/>
</dbReference>
<organism evidence="2 3">
    <name type="scientific">Roseomonas fluvialis</name>
    <dbReference type="NCBI Taxonomy" id="1750527"/>
    <lineage>
        <taxon>Bacteria</taxon>
        <taxon>Pseudomonadati</taxon>
        <taxon>Pseudomonadota</taxon>
        <taxon>Alphaproteobacteria</taxon>
        <taxon>Acetobacterales</taxon>
        <taxon>Roseomonadaceae</taxon>
        <taxon>Roseomonas</taxon>
    </lineage>
</organism>
<dbReference type="EMBL" id="AP025637">
    <property type="protein sequence ID" value="BDG75039.1"/>
    <property type="molecule type" value="Genomic_DNA"/>
</dbReference>
<gene>
    <name evidence="2" type="ORF">Rmf_49680</name>
</gene>
<evidence type="ECO:0000256" key="1">
    <source>
        <dbReference type="SAM" id="SignalP"/>
    </source>
</evidence>
<proteinExistence type="predicted"/>
<accession>A0ABM7YAI8</accession>
<reference evidence="2 3" key="1">
    <citation type="journal article" date="2016" name="Microbes Environ.">
        <title>Phylogenetically diverse aerobic anoxygenic phototrophic bacteria isolated from epilithic biofilms in Tama river, Japan.</title>
        <authorList>
            <person name="Hirose S."/>
            <person name="Matsuura K."/>
            <person name="Haruta S."/>
        </authorList>
    </citation>
    <scope>NUCLEOTIDE SEQUENCE [LARGE SCALE GENOMIC DNA]</scope>
    <source>
        <strain evidence="2 3">S08</strain>
    </source>
</reference>
<evidence type="ECO:0000313" key="2">
    <source>
        <dbReference type="EMBL" id="BDG75039.1"/>
    </source>
</evidence>
<dbReference type="Proteomes" id="UP000831327">
    <property type="component" value="Chromosome"/>
</dbReference>
<dbReference type="RefSeq" id="WP_244457133.1">
    <property type="nucleotide sequence ID" value="NZ_AP025637.1"/>
</dbReference>
<keyword evidence="1" id="KW-0732">Signal</keyword>
<dbReference type="Gene3D" id="3.40.50.1240">
    <property type="entry name" value="Phosphoglycerate mutase-like"/>
    <property type="match status" value="1"/>
</dbReference>
<feature type="chain" id="PRO_5045350765" evidence="1">
    <location>
        <begin position="20"/>
        <end position="214"/>
    </location>
</feature>
<evidence type="ECO:0000313" key="3">
    <source>
        <dbReference type="Proteomes" id="UP000831327"/>
    </source>
</evidence>
<sequence length="214" mass="22321">MWLRRGILAALVLPAAAQAERLRPVAADSAEAAPLVTTLRAGGHVLFFRHADTRGENCDITFRVGDRAGQRNISPAGRAQSARIGSRLAELGIPVERPVLAGPVYRARDTAELAFGARQVAVTDSLLADDFSGPRLDWVLAEHRRLFSAPVAAGVNRVLVGHRTPAIMVAGDAVGGRAFPEGGALVIAPRGAGGFVVLGIIEFAPLPGGGFHGC</sequence>
<keyword evidence="3" id="KW-1185">Reference proteome</keyword>